<name>A0A8H4Q9P6_9HYPO</name>
<feature type="compositionally biased region" description="Low complexity" evidence="1">
    <location>
        <begin position="32"/>
        <end position="41"/>
    </location>
</feature>
<keyword evidence="3" id="KW-1185">Reference proteome</keyword>
<dbReference type="AlphaFoldDB" id="A0A8H4Q9P6"/>
<dbReference type="OrthoDB" id="5245328at2759"/>
<proteinExistence type="predicted"/>
<dbReference type="Proteomes" id="UP000562929">
    <property type="component" value="Unassembled WGS sequence"/>
</dbReference>
<feature type="region of interest" description="Disordered" evidence="1">
    <location>
        <begin position="126"/>
        <end position="236"/>
    </location>
</feature>
<feature type="compositionally biased region" description="Low complexity" evidence="1">
    <location>
        <begin position="139"/>
        <end position="172"/>
    </location>
</feature>
<feature type="compositionally biased region" description="Polar residues" evidence="1">
    <location>
        <begin position="1"/>
        <end position="12"/>
    </location>
</feature>
<accession>A0A8H4Q9P6</accession>
<feature type="region of interest" description="Disordered" evidence="1">
    <location>
        <begin position="85"/>
        <end position="111"/>
    </location>
</feature>
<comment type="caution">
    <text evidence="2">The sequence shown here is derived from an EMBL/GenBank/DDBJ whole genome shotgun (WGS) entry which is preliminary data.</text>
</comment>
<dbReference type="EMBL" id="JAACLJ010000002">
    <property type="protein sequence ID" value="KAF4591798.1"/>
    <property type="molecule type" value="Genomic_DNA"/>
</dbReference>
<feature type="region of interest" description="Disordered" evidence="1">
    <location>
        <begin position="1"/>
        <end position="70"/>
    </location>
</feature>
<feature type="compositionally biased region" description="Basic and acidic residues" evidence="1">
    <location>
        <begin position="188"/>
        <end position="213"/>
    </location>
</feature>
<reference evidence="2 3" key="1">
    <citation type="journal article" date="2020" name="G3 (Bethesda)">
        <title>Genetic Underpinnings of Host Manipulation by Ophiocordyceps as Revealed by Comparative Transcriptomics.</title>
        <authorList>
            <person name="Will I."/>
            <person name="Das B."/>
            <person name="Trinh T."/>
            <person name="Brachmann A."/>
            <person name="Ohm R.A."/>
            <person name="de Bekker C."/>
        </authorList>
    </citation>
    <scope>NUCLEOTIDE SEQUENCE [LARGE SCALE GENOMIC DNA]</scope>
    <source>
        <strain evidence="2 3">EC05</strain>
    </source>
</reference>
<evidence type="ECO:0000313" key="2">
    <source>
        <dbReference type="EMBL" id="KAF4591798.1"/>
    </source>
</evidence>
<sequence>MDVTLLLNQSAGFANRDAASRESTPPYAAGGLSTAPSTALPTPSPERCEPRQVRGRTPWNAGGYSLPLQSDTKFRSASTFSYRSVRDQAESDASGHTARAPGGHSRHVSVDSDGFNIDIVRPWQGSRSVRQKSRHRLSDSYSSMSSYSSRQSRPHSRISSTTTISGSYAGSSLAELPILESSLDEGDEPRRRQFYGDDEAGHAKRPSLYERARPASPPDESTMHMGGFPRPPQAPR</sequence>
<protein>
    <submittedName>
        <fullName evidence="2">ORP1 like protein</fullName>
    </submittedName>
</protein>
<gene>
    <name evidence="2" type="ORF">GQ602_002097</name>
</gene>
<organism evidence="2 3">
    <name type="scientific">Ophiocordyceps camponoti-floridani</name>
    <dbReference type="NCBI Taxonomy" id="2030778"/>
    <lineage>
        <taxon>Eukaryota</taxon>
        <taxon>Fungi</taxon>
        <taxon>Dikarya</taxon>
        <taxon>Ascomycota</taxon>
        <taxon>Pezizomycotina</taxon>
        <taxon>Sordariomycetes</taxon>
        <taxon>Hypocreomycetidae</taxon>
        <taxon>Hypocreales</taxon>
        <taxon>Ophiocordycipitaceae</taxon>
        <taxon>Ophiocordyceps</taxon>
    </lineage>
</organism>
<evidence type="ECO:0000256" key="1">
    <source>
        <dbReference type="SAM" id="MobiDB-lite"/>
    </source>
</evidence>
<evidence type="ECO:0000313" key="3">
    <source>
        <dbReference type="Proteomes" id="UP000562929"/>
    </source>
</evidence>